<feature type="domain" description="S1 motif" evidence="2">
    <location>
        <begin position="31"/>
        <end position="98"/>
    </location>
</feature>
<dbReference type="SUPFAM" id="SSF50249">
    <property type="entry name" value="Nucleic acid-binding proteins"/>
    <property type="match status" value="4"/>
</dbReference>
<dbReference type="SMART" id="SM00316">
    <property type="entry name" value="S1"/>
    <property type="match status" value="4"/>
</dbReference>
<dbReference type="Gene3D" id="2.40.50.140">
    <property type="entry name" value="Nucleic acid-binding proteins"/>
    <property type="match status" value="4"/>
</dbReference>
<dbReference type="FunFam" id="2.40.50.140:FF:000103">
    <property type="entry name" value="protein RRP5 homolog"/>
    <property type="match status" value="1"/>
</dbReference>
<feature type="domain" description="S1 motif" evidence="2">
    <location>
        <begin position="295"/>
        <end position="362"/>
    </location>
</feature>
<dbReference type="Pfam" id="PF00575">
    <property type="entry name" value="S1"/>
    <property type="match status" value="3"/>
</dbReference>
<reference evidence="3 4" key="1">
    <citation type="journal article" date="2016" name="Nat. Commun.">
        <title>Thousands of microbial genomes shed light on interconnected biogeochemical processes in an aquifer system.</title>
        <authorList>
            <person name="Anantharaman K."/>
            <person name="Brown C.T."/>
            <person name="Hug L.A."/>
            <person name="Sharon I."/>
            <person name="Castelle C.J."/>
            <person name="Probst A.J."/>
            <person name="Thomas B.C."/>
            <person name="Singh A."/>
            <person name="Wilkins M.J."/>
            <person name="Karaoz U."/>
            <person name="Brodie E.L."/>
            <person name="Williams K.H."/>
            <person name="Hubbard S.S."/>
            <person name="Banfield J.F."/>
        </authorList>
    </citation>
    <scope>NUCLEOTIDE SEQUENCE [LARGE SCALE GENOMIC DNA]</scope>
</reference>
<evidence type="ECO:0000313" key="4">
    <source>
        <dbReference type="Proteomes" id="UP000176355"/>
    </source>
</evidence>
<comment type="caution">
    <text evidence="3">The sequence shown here is derived from an EMBL/GenBank/DDBJ whole genome shotgun (WGS) entry which is preliminary data.</text>
</comment>
<dbReference type="InterPro" id="IPR052757">
    <property type="entry name" value="Ribosomal_protein_S1"/>
</dbReference>
<dbReference type="InterPro" id="IPR003029">
    <property type="entry name" value="S1_domain"/>
</dbReference>
<evidence type="ECO:0000259" key="2">
    <source>
        <dbReference type="PROSITE" id="PS50126"/>
    </source>
</evidence>
<dbReference type="GO" id="GO:0003676">
    <property type="term" value="F:nucleic acid binding"/>
    <property type="evidence" value="ECO:0007669"/>
    <property type="project" value="InterPro"/>
</dbReference>
<dbReference type="STRING" id="1802333.A3G03_01945"/>
<feature type="domain" description="S1 motif" evidence="2">
    <location>
        <begin position="211"/>
        <end position="278"/>
    </location>
</feature>
<dbReference type="PANTHER" id="PTHR47559">
    <property type="entry name" value="OS03G0844900 PROTEIN"/>
    <property type="match status" value="1"/>
</dbReference>
<dbReference type="InterPro" id="IPR035104">
    <property type="entry name" value="Ribosomal_protein_S1-like"/>
</dbReference>
<name>A0A1G2P3V9_9BACT</name>
<evidence type="ECO:0000256" key="1">
    <source>
        <dbReference type="ARBA" id="ARBA00025604"/>
    </source>
</evidence>
<dbReference type="EMBL" id="MHSL01000035">
    <property type="protein sequence ID" value="OHA42963.1"/>
    <property type="molecule type" value="Genomic_DNA"/>
</dbReference>
<dbReference type="PRINTS" id="PR00681">
    <property type="entry name" value="RIBOSOMALS1"/>
</dbReference>
<protein>
    <recommendedName>
        <fullName evidence="2">S1 motif domain-containing protein</fullName>
    </recommendedName>
</protein>
<dbReference type="PANTHER" id="PTHR47559:SF1">
    <property type="entry name" value="OS03G0844900 PROTEIN"/>
    <property type="match status" value="1"/>
</dbReference>
<organism evidence="3 4">
    <name type="scientific">Candidatus Taylorbacteria bacterium RIFCSPLOWO2_12_FULL_44_15c</name>
    <dbReference type="NCBI Taxonomy" id="1802333"/>
    <lineage>
        <taxon>Bacteria</taxon>
        <taxon>Candidatus Tayloriibacteriota</taxon>
    </lineage>
</organism>
<gene>
    <name evidence="3" type="ORF">A3G03_01945</name>
</gene>
<dbReference type="AlphaFoldDB" id="A0A1G2P3V9"/>
<accession>A0A1G2P3V9</accession>
<dbReference type="InterPro" id="IPR012340">
    <property type="entry name" value="NA-bd_OB-fold"/>
</dbReference>
<proteinExistence type="predicted"/>
<sequence>MNTEVLVKETPMDIGVMNFVLSQTRNQSVEGDLVEGTVLGVERAVVYIDLSPLGTGIIYGREFNNARDLIKKMNPGDTVSAKIVGTNHKDGYIELSLKEARQALIWDEAEKAIKEKKVFELVAKEANKGGVILEWQGLQGFLPASQLKTEHYPRVDDGDKNKILEELRKLTGTKLVVSIIAAAPKENKLIFSEKTLEQEGKEKIIEKYAVGEVTEGTVTGAVDFGIFVKLEDGLEGLVHISEMDWALVDNPRSRFKTGDTVKVKVIEIKGGKISLSIKALKLNPWLEATNKYHKDDVVKAVIIKFNKHGALGSIEEGVAGLIHISEFGSEEKLRQTLELGKTYDFKITLFEPKEQRMTLSYAGENKPVSLVS</sequence>
<dbReference type="PROSITE" id="PS50126">
    <property type="entry name" value="S1"/>
    <property type="match status" value="3"/>
</dbReference>
<evidence type="ECO:0000313" key="3">
    <source>
        <dbReference type="EMBL" id="OHA42963.1"/>
    </source>
</evidence>
<comment type="function">
    <text evidence="1">Binds mRNA; thus facilitating recognition of the initiation point. It is needed to translate mRNA with a short Shine-Dalgarno (SD) purine-rich sequence.</text>
</comment>
<dbReference type="Proteomes" id="UP000176355">
    <property type="component" value="Unassembled WGS sequence"/>
</dbReference>